<dbReference type="VEuPathDB" id="VectorBase:HLOH_054365"/>
<comment type="caution">
    <text evidence="3">The sequence shown here is derived from an EMBL/GenBank/DDBJ whole genome shotgun (WGS) entry which is preliminary data.</text>
</comment>
<proteinExistence type="predicted"/>
<protein>
    <recommendedName>
        <fullName evidence="5">RRM domain-containing protein</fullName>
    </recommendedName>
</protein>
<feature type="region of interest" description="Disordered" evidence="2">
    <location>
        <begin position="810"/>
        <end position="831"/>
    </location>
</feature>
<dbReference type="AlphaFoldDB" id="A0A9J6G5D7"/>
<feature type="region of interest" description="Disordered" evidence="2">
    <location>
        <begin position="389"/>
        <end position="466"/>
    </location>
</feature>
<feature type="compositionally biased region" description="Low complexity" evidence="2">
    <location>
        <begin position="738"/>
        <end position="772"/>
    </location>
</feature>
<feature type="compositionally biased region" description="Gly residues" evidence="2">
    <location>
        <begin position="251"/>
        <end position="268"/>
    </location>
</feature>
<feature type="compositionally biased region" description="Acidic residues" evidence="2">
    <location>
        <begin position="81"/>
        <end position="104"/>
    </location>
</feature>
<evidence type="ECO:0000313" key="3">
    <source>
        <dbReference type="EMBL" id="KAH9370159.1"/>
    </source>
</evidence>
<dbReference type="InterPro" id="IPR039878">
    <property type="entry name" value="RBM33"/>
</dbReference>
<evidence type="ECO:0000313" key="4">
    <source>
        <dbReference type="Proteomes" id="UP000821853"/>
    </source>
</evidence>
<feature type="compositionally biased region" description="Low complexity" evidence="2">
    <location>
        <begin position="433"/>
        <end position="462"/>
    </location>
</feature>
<dbReference type="EMBL" id="JABSTR010000005">
    <property type="protein sequence ID" value="KAH9370159.1"/>
    <property type="molecule type" value="Genomic_DNA"/>
</dbReference>
<feature type="region of interest" description="Disordered" evidence="2">
    <location>
        <begin position="223"/>
        <end position="365"/>
    </location>
</feature>
<feature type="compositionally biased region" description="Low complexity" evidence="2">
    <location>
        <begin position="389"/>
        <end position="398"/>
    </location>
</feature>
<feature type="region of interest" description="Disordered" evidence="2">
    <location>
        <begin position="861"/>
        <end position="891"/>
    </location>
</feature>
<feature type="region of interest" description="Disordered" evidence="2">
    <location>
        <begin position="481"/>
        <end position="553"/>
    </location>
</feature>
<dbReference type="InterPro" id="IPR012677">
    <property type="entry name" value="Nucleotide-bd_a/b_plait_sf"/>
</dbReference>
<feature type="compositionally biased region" description="Low complexity" evidence="2">
    <location>
        <begin position="862"/>
        <end position="874"/>
    </location>
</feature>
<dbReference type="Gene3D" id="3.30.70.330">
    <property type="match status" value="1"/>
</dbReference>
<name>A0A9J6G5D7_HAELO</name>
<accession>A0A9J6G5D7</accession>
<dbReference type="GO" id="GO:0003723">
    <property type="term" value="F:RNA binding"/>
    <property type="evidence" value="ECO:0007669"/>
    <property type="project" value="TreeGrafter"/>
</dbReference>
<dbReference type="SUPFAM" id="SSF54928">
    <property type="entry name" value="RNA-binding domain, RBD"/>
    <property type="match status" value="1"/>
</dbReference>
<feature type="coiled-coil region" evidence="1">
    <location>
        <begin position="698"/>
        <end position="735"/>
    </location>
</feature>
<sequence>MSRSAEDAILDDDIQSKDDYELDLDDANALLDLDDDETTSIGGNEANIEYVDEEGNPVTVCDGDNLEVVDEFSYNERATDDGDVLDVDVDPDFDSLLQEGEDAESGTSSQVRSQRHHTPQQPQRAVQTSTPVVHGMPEEPIPLSGGVEPVPSPSWSQSESAEKELKPLEDEEEDEEEGGRQGRFHAERRAGTVAATASAKRRQGIPDTLDQVISEADVARIDAFLSDDRRHSGRRGRGRGGGNFRGQNAKRGGGGSVRGGGPPRGGYRGNPPQQQQHQHIEPWVAPPFPLHAGPGLVQFGSPQQQQQQRSFHHPGAMAGGGGDGPRGKIFVNPQFRNWTQWPGRASGPGGRPPPGPAALPAAAAAAGSPRAASPLWVPAARALPAAPVHPAGRAAHAPRALHERSHAASRAAAAPTAPGAPPKPPATPRLRTRTPMRQQQQQLHHPPQHPQQQQLQHPHQQQNLHGQFGVPFPAAVAVQHQQQVLQQQHQQQQHQLQQHHHQQQQQQFHQQQRQQRPGSPMRGVHPYPPSPAFQGGPVTREPGSPMGRHPAGPAHLVRMRRSGLFLSAYFCASFCGSLGLQGVLFEYAEADLSCATSEHCRAEELPRRSRIGALRRQARALLAHPVSKRHPEIRMARGQAPLVRKVPKPRKGNMGPPARTVNNANIKEVPIVDYLPPPEPQRETLPPEIEEDVATQELRRKIEEQKKLRDQVMRIKEERRKLAVMQRQRDLLERRLQGTATGSSGGSSSAEPQPGSSSAPEGAPSAPAAPASVKQRLGVRSSPVAAPAPLPAEGSSALKKVVIVRRAGQQQQQQAGVSAAVPGPSAGTLANSEVHAGASRGVASLQGRAGPGVASRIGPVRAAGLATTGTPGAPRKAPGGHMMRPPARLPAHPGAIGRVLVSNLSVSTTEHSLRLLGRTCGVVTEIILDRNQRQAVVKFSEHQQAVQFQQRYQR</sequence>
<organism evidence="3 4">
    <name type="scientific">Haemaphysalis longicornis</name>
    <name type="common">Bush tick</name>
    <dbReference type="NCBI Taxonomy" id="44386"/>
    <lineage>
        <taxon>Eukaryota</taxon>
        <taxon>Metazoa</taxon>
        <taxon>Ecdysozoa</taxon>
        <taxon>Arthropoda</taxon>
        <taxon>Chelicerata</taxon>
        <taxon>Arachnida</taxon>
        <taxon>Acari</taxon>
        <taxon>Parasitiformes</taxon>
        <taxon>Ixodida</taxon>
        <taxon>Ixodoidea</taxon>
        <taxon>Ixodidae</taxon>
        <taxon>Haemaphysalinae</taxon>
        <taxon>Haemaphysalis</taxon>
    </lineage>
</organism>
<gene>
    <name evidence="3" type="ORF">HPB48_013081</name>
</gene>
<evidence type="ECO:0008006" key="5">
    <source>
        <dbReference type="Google" id="ProtNLM"/>
    </source>
</evidence>
<keyword evidence="1" id="KW-0175">Coiled coil</keyword>
<dbReference type="OMA" id="FQNERTM"/>
<feature type="region of interest" description="Disordered" evidence="2">
    <location>
        <begin position="74"/>
        <end position="208"/>
    </location>
</feature>
<feature type="compositionally biased region" description="Low complexity" evidence="2">
    <location>
        <begin position="810"/>
        <end position="821"/>
    </location>
</feature>
<feature type="compositionally biased region" description="Low complexity" evidence="2">
    <location>
        <begin position="481"/>
        <end position="496"/>
    </location>
</feature>
<evidence type="ECO:0000256" key="2">
    <source>
        <dbReference type="SAM" id="MobiDB-lite"/>
    </source>
</evidence>
<feature type="compositionally biased region" description="Low complexity" evidence="2">
    <location>
        <begin position="408"/>
        <end position="417"/>
    </location>
</feature>
<reference evidence="3 4" key="1">
    <citation type="journal article" date="2020" name="Cell">
        <title>Large-Scale Comparative Analyses of Tick Genomes Elucidate Their Genetic Diversity and Vector Capacities.</title>
        <authorList>
            <consortium name="Tick Genome and Microbiome Consortium (TIGMIC)"/>
            <person name="Jia N."/>
            <person name="Wang J."/>
            <person name="Shi W."/>
            <person name="Du L."/>
            <person name="Sun Y."/>
            <person name="Zhan W."/>
            <person name="Jiang J.F."/>
            <person name="Wang Q."/>
            <person name="Zhang B."/>
            <person name="Ji P."/>
            <person name="Bell-Sakyi L."/>
            <person name="Cui X.M."/>
            <person name="Yuan T.T."/>
            <person name="Jiang B.G."/>
            <person name="Yang W.F."/>
            <person name="Lam T.T."/>
            <person name="Chang Q.C."/>
            <person name="Ding S.J."/>
            <person name="Wang X.J."/>
            <person name="Zhu J.G."/>
            <person name="Ruan X.D."/>
            <person name="Zhao L."/>
            <person name="Wei J.T."/>
            <person name="Ye R.Z."/>
            <person name="Que T.C."/>
            <person name="Du C.H."/>
            <person name="Zhou Y.H."/>
            <person name="Cheng J.X."/>
            <person name="Dai P.F."/>
            <person name="Guo W.B."/>
            <person name="Han X.H."/>
            <person name="Huang E.J."/>
            <person name="Li L.F."/>
            <person name="Wei W."/>
            <person name="Gao Y.C."/>
            <person name="Liu J.Z."/>
            <person name="Shao H.Z."/>
            <person name="Wang X."/>
            <person name="Wang C.C."/>
            <person name="Yang T.C."/>
            <person name="Huo Q.B."/>
            <person name="Li W."/>
            <person name="Chen H.Y."/>
            <person name="Chen S.E."/>
            <person name="Zhou L.G."/>
            <person name="Ni X.B."/>
            <person name="Tian J.H."/>
            <person name="Sheng Y."/>
            <person name="Liu T."/>
            <person name="Pan Y.S."/>
            <person name="Xia L.Y."/>
            <person name="Li J."/>
            <person name="Zhao F."/>
            <person name="Cao W.C."/>
        </authorList>
    </citation>
    <scope>NUCLEOTIDE SEQUENCE [LARGE SCALE GENOMIC DNA]</scope>
    <source>
        <strain evidence="3">HaeL-2018</strain>
    </source>
</reference>
<evidence type="ECO:0000256" key="1">
    <source>
        <dbReference type="SAM" id="Coils"/>
    </source>
</evidence>
<keyword evidence="4" id="KW-1185">Reference proteome</keyword>
<dbReference type="InterPro" id="IPR035979">
    <property type="entry name" value="RBD_domain_sf"/>
</dbReference>
<feature type="region of interest" description="Disordered" evidence="2">
    <location>
        <begin position="738"/>
        <end position="792"/>
    </location>
</feature>
<dbReference type="OrthoDB" id="5990677at2759"/>
<dbReference type="Proteomes" id="UP000821853">
    <property type="component" value="Chromosome 3"/>
</dbReference>
<feature type="compositionally biased region" description="Basic and acidic residues" evidence="2">
    <location>
        <begin position="178"/>
        <end position="190"/>
    </location>
</feature>
<feature type="compositionally biased region" description="Low complexity" evidence="2">
    <location>
        <begin position="503"/>
        <end position="516"/>
    </location>
</feature>
<feature type="compositionally biased region" description="Pro residues" evidence="2">
    <location>
        <begin position="418"/>
        <end position="427"/>
    </location>
</feature>
<dbReference type="PANTHER" id="PTHR22014">
    <property type="entry name" value="RNA-BINDING PROTEIN 33"/>
    <property type="match status" value="1"/>
</dbReference>
<dbReference type="PANTHER" id="PTHR22014:SF2">
    <property type="entry name" value="RNA-BINDING PROTEIN 33"/>
    <property type="match status" value="1"/>
</dbReference>
<feature type="compositionally biased region" description="Polar residues" evidence="2">
    <location>
        <begin position="119"/>
        <end position="131"/>
    </location>
</feature>